<evidence type="ECO:0000313" key="2">
    <source>
        <dbReference type="EMBL" id="KAK1428528.1"/>
    </source>
</evidence>
<accession>A0AAD8KVV9</accession>
<comment type="caution">
    <text evidence="2">The sequence shown here is derived from an EMBL/GenBank/DDBJ whole genome shotgun (WGS) entry which is preliminary data.</text>
</comment>
<dbReference type="InterPro" id="IPR036047">
    <property type="entry name" value="F-box-like_dom_sf"/>
</dbReference>
<dbReference type="PANTHER" id="PTHR14939:SF5">
    <property type="entry name" value="F-BOX ONLY PROTEIN 22"/>
    <property type="match status" value="1"/>
</dbReference>
<dbReference type="GO" id="GO:0032436">
    <property type="term" value="P:positive regulation of proteasomal ubiquitin-dependent protein catabolic process"/>
    <property type="evidence" value="ECO:0007669"/>
    <property type="project" value="TreeGrafter"/>
</dbReference>
<gene>
    <name evidence="2" type="ORF">QVD17_17363</name>
</gene>
<dbReference type="InterPro" id="IPR001810">
    <property type="entry name" value="F-box_dom"/>
</dbReference>
<name>A0AAD8KVV9_TARER</name>
<feature type="domain" description="F-box" evidence="1">
    <location>
        <begin position="18"/>
        <end position="49"/>
    </location>
</feature>
<organism evidence="2 3">
    <name type="scientific">Tagetes erecta</name>
    <name type="common">African marigold</name>
    <dbReference type="NCBI Taxonomy" id="13708"/>
    <lineage>
        <taxon>Eukaryota</taxon>
        <taxon>Viridiplantae</taxon>
        <taxon>Streptophyta</taxon>
        <taxon>Embryophyta</taxon>
        <taxon>Tracheophyta</taxon>
        <taxon>Spermatophyta</taxon>
        <taxon>Magnoliopsida</taxon>
        <taxon>eudicotyledons</taxon>
        <taxon>Gunneridae</taxon>
        <taxon>Pentapetalae</taxon>
        <taxon>asterids</taxon>
        <taxon>campanulids</taxon>
        <taxon>Asterales</taxon>
        <taxon>Asteraceae</taxon>
        <taxon>Asteroideae</taxon>
        <taxon>Heliantheae alliance</taxon>
        <taxon>Tageteae</taxon>
        <taxon>Tagetes</taxon>
    </lineage>
</organism>
<proteinExistence type="predicted"/>
<dbReference type="SUPFAM" id="SSF81383">
    <property type="entry name" value="F-box domain"/>
    <property type="match status" value="1"/>
</dbReference>
<sequence>MSVRSEMARNKTIEDVGEDLLQNIVARLPALTFASAACVSRSWNCVCGRVLSRPKLSSACSVKPTLKAAFEEVANKVLSEPIRPQFAIACVNHFSMQQAKRLLTAKLSSKVPFIIGTSAGLIGRDAISGEFNENEQGMMLTVGYAPGLKVKSISLVQEPQPFMIDQFIADIRDFSTSISGCQSPSAIMMFGRANALMNVMEKLDNAMAPETVIVGTCHYHFEHVVASASAFALVFVMDRNKPPGGAGETRFDAVLTSGLSPMGPTFKVVSVEAFDDDEDLSQWGLSLTGVREGPPGNFDRSKFPYEYIGVTKRRIRNIVQKEAKWTTSLSFHYIIEDDEDDEYLCVSNMGIEVGDTYQYYYEDSDTIKSSVDNVSNFLRSFKKRSANGSDKWEVCGGLLFTSYSRGEEFLGEPNTDANAFLESFPGVTLAGATCDEEIGRGYLATQESQELQSARACLHRFSAVYFIISYTP</sequence>
<dbReference type="Proteomes" id="UP001229421">
    <property type="component" value="Unassembled WGS sequence"/>
</dbReference>
<dbReference type="AlphaFoldDB" id="A0AAD8KVV9"/>
<evidence type="ECO:0000259" key="1">
    <source>
        <dbReference type="Pfam" id="PF00646"/>
    </source>
</evidence>
<reference evidence="2" key="1">
    <citation type="journal article" date="2023" name="bioRxiv">
        <title>Improved chromosome-level genome assembly for marigold (Tagetes erecta).</title>
        <authorList>
            <person name="Jiang F."/>
            <person name="Yuan L."/>
            <person name="Wang S."/>
            <person name="Wang H."/>
            <person name="Xu D."/>
            <person name="Wang A."/>
            <person name="Fan W."/>
        </authorList>
    </citation>
    <scope>NUCLEOTIDE SEQUENCE</scope>
    <source>
        <strain evidence="2">WSJ</strain>
        <tissue evidence="2">Leaf</tissue>
    </source>
</reference>
<protein>
    <recommendedName>
        <fullName evidence="1">F-box domain-containing protein</fullName>
    </recommendedName>
</protein>
<dbReference type="EMBL" id="JAUHHV010000004">
    <property type="protein sequence ID" value="KAK1428528.1"/>
    <property type="molecule type" value="Genomic_DNA"/>
</dbReference>
<keyword evidence="3" id="KW-1185">Reference proteome</keyword>
<dbReference type="Pfam" id="PF00646">
    <property type="entry name" value="F-box"/>
    <property type="match status" value="1"/>
</dbReference>
<dbReference type="GO" id="GO:0000209">
    <property type="term" value="P:protein polyubiquitination"/>
    <property type="evidence" value="ECO:0007669"/>
    <property type="project" value="TreeGrafter"/>
</dbReference>
<evidence type="ECO:0000313" key="3">
    <source>
        <dbReference type="Proteomes" id="UP001229421"/>
    </source>
</evidence>
<dbReference type="PANTHER" id="PTHR14939">
    <property type="entry name" value="F-BOX ONLY PROTEIN 22"/>
    <property type="match status" value="1"/>
</dbReference>